<reference evidence="7" key="1">
    <citation type="submission" date="2017-04" db="EMBL/GenBank/DDBJ databases">
        <authorList>
            <person name="Varghese N."/>
            <person name="Submissions S."/>
        </authorList>
    </citation>
    <scope>NUCLEOTIDE SEQUENCE [LARGE SCALE GENOMIC DNA]</scope>
    <source>
        <strain evidence="7">DSM 16512</strain>
    </source>
</reference>
<keyword evidence="4" id="KW-1133">Transmembrane helix</keyword>
<name>A0A1W1WS51_9BACT</name>
<evidence type="ECO:0000313" key="6">
    <source>
        <dbReference type="EMBL" id="SMC09141.1"/>
    </source>
</evidence>
<dbReference type="Gene3D" id="2.40.30.170">
    <property type="match status" value="1"/>
</dbReference>
<comment type="subcellular location">
    <subcellularLocation>
        <location evidence="1">Cell envelope</location>
    </subcellularLocation>
</comment>
<gene>
    <name evidence="6" type="ORF">SAMN05660197_0943</name>
</gene>
<evidence type="ECO:0000256" key="2">
    <source>
        <dbReference type="ARBA" id="ARBA00023054"/>
    </source>
</evidence>
<keyword evidence="2 3" id="KW-0175">Coiled coil</keyword>
<dbReference type="AlphaFoldDB" id="A0A1W1WS51"/>
<keyword evidence="7" id="KW-1185">Reference proteome</keyword>
<protein>
    <submittedName>
        <fullName evidence="6">HlyD family secretion protein</fullName>
    </submittedName>
</protein>
<feature type="transmembrane region" description="Helical" evidence="4">
    <location>
        <begin position="7"/>
        <end position="26"/>
    </location>
</feature>
<dbReference type="InterPro" id="IPR058647">
    <property type="entry name" value="BSH_CzcB-like"/>
</dbReference>
<dbReference type="Pfam" id="PF25973">
    <property type="entry name" value="BSH_CzcB"/>
    <property type="match status" value="1"/>
</dbReference>
<evidence type="ECO:0000256" key="3">
    <source>
        <dbReference type="SAM" id="Coils"/>
    </source>
</evidence>
<evidence type="ECO:0000256" key="1">
    <source>
        <dbReference type="ARBA" id="ARBA00004196"/>
    </source>
</evidence>
<evidence type="ECO:0000259" key="5">
    <source>
        <dbReference type="Pfam" id="PF25973"/>
    </source>
</evidence>
<keyword evidence="4" id="KW-0472">Membrane</keyword>
<feature type="coiled-coil region" evidence="3">
    <location>
        <begin position="81"/>
        <end position="140"/>
    </location>
</feature>
<dbReference type="InterPro" id="IPR050465">
    <property type="entry name" value="UPF0194_transport"/>
</dbReference>
<organism evidence="6 7">
    <name type="scientific">Nitratiruptor tergarcus DSM 16512</name>
    <dbReference type="NCBI Taxonomy" id="1069081"/>
    <lineage>
        <taxon>Bacteria</taxon>
        <taxon>Pseudomonadati</taxon>
        <taxon>Campylobacterota</taxon>
        <taxon>Epsilonproteobacteria</taxon>
        <taxon>Nautiliales</taxon>
        <taxon>Nitratiruptoraceae</taxon>
        <taxon>Nitratiruptor</taxon>
    </lineage>
</organism>
<dbReference type="Proteomes" id="UP000192602">
    <property type="component" value="Unassembled WGS sequence"/>
</dbReference>
<keyword evidence="4" id="KW-0812">Transmembrane</keyword>
<dbReference type="PANTHER" id="PTHR32347">
    <property type="entry name" value="EFFLUX SYSTEM COMPONENT YKNX-RELATED"/>
    <property type="match status" value="1"/>
</dbReference>
<dbReference type="OrthoDB" id="9778236at2"/>
<dbReference type="STRING" id="1069081.SAMN05660197_0943"/>
<sequence>MKIVQKYWVGFFALALFIIAAALIYIKLHPKKLPPNLIEGVGRFDGDLVNLNTKYPGRVAKIFFDDGDAIKKGDVVAVLESKEFSKQKEAIEKQIEAKQEELKAKEIELNINETKIPQILAKATSALKAKQKQLQEIQSAIASQGDVVTQDRKDYLRIKDLYKKRLIQKHKLEEITLKYKTDRNRLRALKAKKAQLLQAIAIARSDVVDAKAAQKGLDALRKGVAALKKGIEALKAQKEQIEAVIAELTLKSPLNGYVVEKIANSGEVLGAGMPVATLIDPNTLYLKIYVDTLSNGKIKLHDKAVIFLDAYPNKPIAAEVVRIAQKAEFTPKEVAVRSDRIQRVYAVHLKPLKPDPLLKLGLPATGVISIDGKGLPKSLHEIPQI</sequence>
<feature type="coiled-coil region" evidence="3">
    <location>
        <begin position="172"/>
        <end position="251"/>
    </location>
</feature>
<dbReference type="PANTHER" id="PTHR32347:SF23">
    <property type="entry name" value="BLL5650 PROTEIN"/>
    <property type="match status" value="1"/>
</dbReference>
<proteinExistence type="predicted"/>
<dbReference type="Gene3D" id="2.40.50.100">
    <property type="match status" value="1"/>
</dbReference>
<feature type="domain" description="CzcB-like barrel-sandwich hybrid" evidence="5">
    <location>
        <begin position="52"/>
        <end position="277"/>
    </location>
</feature>
<dbReference type="RefSeq" id="WP_084275386.1">
    <property type="nucleotide sequence ID" value="NZ_AP026671.1"/>
</dbReference>
<evidence type="ECO:0000256" key="4">
    <source>
        <dbReference type="SAM" id="Phobius"/>
    </source>
</evidence>
<evidence type="ECO:0000313" key="7">
    <source>
        <dbReference type="Proteomes" id="UP000192602"/>
    </source>
</evidence>
<dbReference type="EMBL" id="FWWZ01000001">
    <property type="protein sequence ID" value="SMC09141.1"/>
    <property type="molecule type" value="Genomic_DNA"/>
</dbReference>
<dbReference type="GO" id="GO:0030313">
    <property type="term" value="C:cell envelope"/>
    <property type="evidence" value="ECO:0007669"/>
    <property type="project" value="UniProtKB-SubCell"/>
</dbReference>
<accession>A0A1W1WS51</accession>